<dbReference type="SMART" id="SM00353">
    <property type="entry name" value="HLH"/>
    <property type="match status" value="1"/>
</dbReference>
<keyword evidence="4" id="KW-0539">Nucleus</keyword>
<evidence type="ECO:0000256" key="5">
    <source>
        <dbReference type="SAM" id="MobiDB-lite"/>
    </source>
</evidence>
<evidence type="ECO:0000313" key="8">
    <source>
        <dbReference type="Proteomes" id="UP001187192"/>
    </source>
</evidence>
<dbReference type="GO" id="GO:0003700">
    <property type="term" value="F:DNA-binding transcription factor activity"/>
    <property type="evidence" value="ECO:0007669"/>
    <property type="project" value="InterPro"/>
</dbReference>
<dbReference type="GO" id="GO:0046983">
    <property type="term" value="F:protein dimerization activity"/>
    <property type="evidence" value="ECO:0007669"/>
    <property type="project" value="InterPro"/>
</dbReference>
<evidence type="ECO:0000256" key="2">
    <source>
        <dbReference type="ARBA" id="ARBA00023015"/>
    </source>
</evidence>
<keyword evidence="3" id="KW-0804">Transcription</keyword>
<evidence type="ECO:0000259" key="6">
    <source>
        <dbReference type="PROSITE" id="PS50888"/>
    </source>
</evidence>
<evidence type="ECO:0000256" key="1">
    <source>
        <dbReference type="ARBA" id="ARBA00004123"/>
    </source>
</evidence>
<dbReference type="PROSITE" id="PS50888">
    <property type="entry name" value="BHLH"/>
    <property type="match status" value="1"/>
</dbReference>
<dbReference type="GO" id="GO:0006351">
    <property type="term" value="P:DNA-templated transcription"/>
    <property type="evidence" value="ECO:0007669"/>
    <property type="project" value="InterPro"/>
</dbReference>
<comment type="subcellular location">
    <subcellularLocation>
        <location evidence="1">Nucleus</location>
    </subcellularLocation>
</comment>
<dbReference type="SUPFAM" id="SSF47459">
    <property type="entry name" value="HLH, helix-loop-helix DNA-binding domain"/>
    <property type="match status" value="1"/>
</dbReference>
<dbReference type="InterPro" id="IPR036638">
    <property type="entry name" value="HLH_DNA-bd_sf"/>
</dbReference>
<gene>
    <name evidence="7" type="ORF">TIFTF001_026690</name>
</gene>
<comment type="caution">
    <text evidence="7">The sequence shown here is derived from an EMBL/GenBank/DDBJ whole genome shotgun (WGS) entry which is preliminary data.</text>
</comment>
<dbReference type="EMBL" id="BTGU01000071">
    <property type="protein sequence ID" value="GMN57574.1"/>
    <property type="molecule type" value="Genomic_DNA"/>
</dbReference>
<dbReference type="Gene3D" id="4.10.280.10">
    <property type="entry name" value="Helix-loop-helix DNA-binding domain"/>
    <property type="match status" value="1"/>
</dbReference>
<dbReference type="InterPro" id="IPR011598">
    <property type="entry name" value="bHLH_dom"/>
</dbReference>
<evidence type="ECO:0000313" key="7">
    <source>
        <dbReference type="EMBL" id="GMN57574.1"/>
    </source>
</evidence>
<organism evidence="7 8">
    <name type="scientific">Ficus carica</name>
    <name type="common">Common fig</name>
    <dbReference type="NCBI Taxonomy" id="3494"/>
    <lineage>
        <taxon>Eukaryota</taxon>
        <taxon>Viridiplantae</taxon>
        <taxon>Streptophyta</taxon>
        <taxon>Embryophyta</taxon>
        <taxon>Tracheophyta</taxon>
        <taxon>Spermatophyta</taxon>
        <taxon>Magnoliopsida</taxon>
        <taxon>eudicotyledons</taxon>
        <taxon>Gunneridae</taxon>
        <taxon>Pentapetalae</taxon>
        <taxon>rosids</taxon>
        <taxon>fabids</taxon>
        <taxon>Rosales</taxon>
        <taxon>Moraceae</taxon>
        <taxon>Ficeae</taxon>
        <taxon>Ficus</taxon>
    </lineage>
</organism>
<protein>
    <recommendedName>
        <fullName evidence="6">BHLH domain-containing protein</fullName>
    </recommendedName>
</protein>
<sequence length="526" mass="58593">MNRFGSAPHHDEDAQSAANEQRNDDDMLARAAVAVINSRRNRRRVPQPMHDSILTGSMRVEEILNGHDDVIQGMISMKSSTFRVLSNLLGSRELLAPTYNMNVNEQLFIFLAICAQGATNRQVSYLFQHSQETTSRWFFRVLKVICALNDEFIRPPDYTAVQLLINEHEGKYRPWFDTRRSYSDLCRRSSGVIVVVATLSSPKCVLEMVESSKGQHEEFDDEEEVVTHKGKGEGKSREKNRFQLLRDLIPQNDQKRDKASFLLEVIEYIQFLKEKLIMYEGSYQGWSSEPRKLTPWKNEHVPTEGFSDPSQVMKNGSDHQNNVVVSPSMLPNSQNALESDMGSAMVYKTVDHLAGSATEAAPPNVQQTSIFDSIGRHGLPSQPFQESVSDAVNVDVLPQPMSWQQSGHTTACTVLNNTPNIQEEKSGSASISNSYSQGLPASGTILVVLLLDTLSQALQSSGVDLSKTSISVQIDVANRTDSGLASMPSSSKDHVHRSLNNQVTANSQAISANDKFEQAHKRLRVE</sequence>
<dbReference type="PANTHER" id="PTHR46412">
    <property type="entry name" value="BES1-INTERACTING MYC-LIKE PROTEIN"/>
    <property type="match status" value="1"/>
</dbReference>
<dbReference type="GO" id="GO:0005634">
    <property type="term" value="C:nucleus"/>
    <property type="evidence" value="ECO:0007669"/>
    <property type="project" value="UniProtKB-SubCell"/>
</dbReference>
<keyword evidence="8" id="KW-1185">Reference proteome</keyword>
<dbReference type="Proteomes" id="UP001187192">
    <property type="component" value="Unassembled WGS sequence"/>
</dbReference>
<accession>A0AA88IX98</accession>
<dbReference type="AlphaFoldDB" id="A0AA88IX98"/>
<evidence type="ECO:0000256" key="3">
    <source>
        <dbReference type="ARBA" id="ARBA00023163"/>
    </source>
</evidence>
<evidence type="ECO:0000256" key="4">
    <source>
        <dbReference type="ARBA" id="ARBA00023242"/>
    </source>
</evidence>
<dbReference type="Pfam" id="PF00010">
    <property type="entry name" value="HLH"/>
    <property type="match status" value="1"/>
</dbReference>
<dbReference type="Pfam" id="PF26138">
    <property type="entry name" value="DUF8040"/>
    <property type="match status" value="1"/>
</dbReference>
<name>A0AA88IX98_FICCA</name>
<feature type="region of interest" description="Disordered" evidence="5">
    <location>
        <begin position="1"/>
        <end position="23"/>
    </location>
</feature>
<dbReference type="InterPro" id="IPR058353">
    <property type="entry name" value="DUF8040"/>
</dbReference>
<dbReference type="PANTHER" id="PTHR46412:SF9">
    <property type="entry name" value="TRANSCRIPTION FACTOR BIM3"/>
    <property type="match status" value="1"/>
</dbReference>
<feature type="domain" description="BHLH" evidence="6">
    <location>
        <begin position="222"/>
        <end position="272"/>
    </location>
</feature>
<proteinExistence type="predicted"/>
<reference evidence="7" key="1">
    <citation type="submission" date="2023-07" db="EMBL/GenBank/DDBJ databases">
        <title>draft genome sequence of fig (Ficus carica).</title>
        <authorList>
            <person name="Takahashi T."/>
            <person name="Nishimura K."/>
        </authorList>
    </citation>
    <scope>NUCLEOTIDE SEQUENCE</scope>
</reference>
<keyword evidence="2" id="KW-0805">Transcription regulation</keyword>
<dbReference type="InterPro" id="IPR044295">
    <property type="entry name" value="BIM1/2/3"/>
</dbReference>